<sequence length="149" mass="16720">MSNLVKLEENLSEELLNEDVRVSRVSMCPNLDKNMSRSLFKRKNLTTKLIKAQSLSPDSIYILDQTPQENLFQSKPIMKLKKGLTTKKAASFGPKKSSKLQNDIKTLLHRAIKIRNASTHNIQNGEGSKESAPVIPAKMGVTMRDVKKV</sequence>
<keyword evidence="2" id="KW-1185">Reference proteome</keyword>
<dbReference type="EMBL" id="CAMPGE010009513">
    <property type="protein sequence ID" value="CAI2368378.1"/>
    <property type="molecule type" value="Genomic_DNA"/>
</dbReference>
<dbReference type="AlphaFoldDB" id="A0AAD1UFH4"/>
<reference evidence="1" key="1">
    <citation type="submission" date="2023-07" db="EMBL/GenBank/DDBJ databases">
        <authorList>
            <consortium name="AG Swart"/>
            <person name="Singh M."/>
            <person name="Singh A."/>
            <person name="Seah K."/>
            <person name="Emmerich C."/>
        </authorList>
    </citation>
    <scope>NUCLEOTIDE SEQUENCE</scope>
    <source>
        <strain evidence="1">DP1</strain>
    </source>
</reference>
<accession>A0AAD1UFH4</accession>
<evidence type="ECO:0000313" key="1">
    <source>
        <dbReference type="EMBL" id="CAI2368378.1"/>
    </source>
</evidence>
<proteinExistence type="predicted"/>
<protein>
    <submittedName>
        <fullName evidence="1">Uncharacterized protein</fullName>
    </submittedName>
</protein>
<name>A0AAD1UFH4_EUPCR</name>
<dbReference type="Proteomes" id="UP001295684">
    <property type="component" value="Unassembled WGS sequence"/>
</dbReference>
<gene>
    <name evidence="1" type="ORF">ECRASSUSDP1_LOCUS9669</name>
</gene>
<organism evidence="1 2">
    <name type="scientific">Euplotes crassus</name>
    <dbReference type="NCBI Taxonomy" id="5936"/>
    <lineage>
        <taxon>Eukaryota</taxon>
        <taxon>Sar</taxon>
        <taxon>Alveolata</taxon>
        <taxon>Ciliophora</taxon>
        <taxon>Intramacronucleata</taxon>
        <taxon>Spirotrichea</taxon>
        <taxon>Hypotrichia</taxon>
        <taxon>Euplotida</taxon>
        <taxon>Euplotidae</taxon>
        <taxon>Moneuplotes</taxon>
    </lineage>
</organism>
<evidence type="ECO:0000313" key="2">
    <source>
        <dbReference type="Proteomes" id="UP001295684"/>
    </source>
</evidence>
<comment type="caution">
    <text evidence="1">The sequence shown here is derived from an EMBL/GenBank/DDBJ whole genome shotgun (WGS) entry which is preliminary data.</text>
</comment>